<protein>
    <submittedName>
        <fullName evidence="1">Uncharacterized conserved protein, AIM24 family</fullName>
    </submittedName>
</protein>
<evidence type="ECO:0000313" key="2">
    <source>
        <dbReference type="Proteomes" id="UP000184363"/>
    </source>
</evidence>
<gene>
    <name evidence="1" type="ORF">SAMN05443637_109158</name>
</gene>
<name>A0A1M6U632_PSETH</name>
<dbReference type="InterPro" id="IPR036983">
    <property type="entry name" value="AIM24_sf"/>
</dbReference>
<accession>A0A1M6U632</accession>
<dbReference type="InterPro" id="IPR002838">
    <property type="entry name" value="AIM24"/>
</dbReference>
<dbReference type="Pfam" id="PF01987">
    <property type="entry name" value="AIM24"/>
    <property type="match status" value="1"/>
</dbReference>
<reference evidence="1 2" key="1">
    <citation type="submission" date="2016-11" db="EMBL/GenBank/DDBJ databases">
        <authorList>
            <person name="Jaros S."/>
            <person name="Januszkiewicz K."/>
            <person name="Wedrychowicz H."/>
        </authorList>
    </citation>
    <scope>NUCLEOTIDE SEQUENCE [LARGE SCALE GENOMIC DNA]</scope>
    <source>
        <strain evidence="1 2">DSM 43832</strain>
    </source>
</reference>
<keyword evidence="2" id="KW-1185">Reference proteome</keyword>
<dbReference type="PANTHER" id="PTHR38074:SF1">
    <property type="entry name" value="ALTERED INHERITANCE OF MITOCHONDRIA PROTEIN 24, MITOCHONDRIAL"/>
    <property type="match status" value="1"/>
</dbReference>
<sequence>MLAEPADDQQGDREREIGSCARIADMQSFRLESPRMLAVDISGDTIRAATGSMVAYTGQVQFKHAGMGGGDGLLAGLKRRATGESLSMMACSGTGTVWFAKDAMDVIIIELAGDTLKAESEQLLALSDKLTTDVAFAGLRGMSSGQGLFTTSVTGYGTVALLSAGGPPIALEVTPQYPLVVDKDAYIASRGQLNQTVVTDVSWRNLIGESSGEAFSLRFDGHGVVYIQPEER</sequence>
<dbReference type="EMBL" id="FRAP01000009">
    <property type="protein sequence ID" value="SHK64657.1"/>
    <property type="molecule type" value="Genomic_DNA"/>
</dbReference>
<dbReference type="InterPro" id="IPR016031">
    <property type="entry name" value="Trp_RNA-bd_attenuator-like_dom"/>
</dbReference>
<dbReference type="STRING" id="1848.SAMN05443637_109158"/>
<dbReference type="SUPFAM" id="SSF51219">
    <property type="entry name" value="TRAP-like"/>
    <property type="match status" value="1"/>
</dbReference>
<proteinExistence type="predicted"/>
<organism evidence="1 2">
    <name type="scientific">Pseudonocardia thermophila</name>
    <dbReference type="NCBI Taxonomy" id="1848"/>
    <lineage>
        <taxon>Bacteria</taxon>
        <taxon>Bacillati</taxon>
        <taxon>Actinomycetota</taxon>
        <taxon>Actinomycetes</taxon>
        <taxon>Pseudonocardiales</taxon>
        <taxon>Pseudonocardiaceae</taxon>
        <taxon>Pseudonocardia</taxon>
    </lineage>
</organism>
<dbReference type="Gene3D" id="3.60.160.10">
    <property type="entry name" value="Mitochondrial biogenesis AIM24"/>
    <property type="match status" value="1"/>
</dbReference>
<dbReference type="Proteomes" id="UP000184363">
    <property type="component" value="Unassembled WGS sequence"/>
</dbReference>
<dbReference type="AlphaFoldDB" id="A0A1M6U632"/>
<dbReference type="PANTHER" id="PTHR38074">
    <property type="entry name" value="ALTERED INHERITANCE OF MITOCHONDRIA PROTEIN 24, MITOCHONDRIAL"/>
    <property type="match status" value="1"/>
</dbReference>
<evidence type="ECO:0000313" key="1">
    <source>
        <dbReference type="EMBL" id="SHK64657.1"/>
    </source>
</evidence>